<dbReference type="PANTHER" id="PTHR38096">
    <property type="entry name" value="ENTEROBACTIN SYNTHASE COMPONENT D"/>
    <property type="match status" value="1"/>
</dbReference>
<dbReference type="InterPro" id="IPR003542">
    <property type="entry name" value="Enbac_synth_compD-like"/>
</dbReference>
<protein>
    <submittedName>
        <fullName evidence="4">4'-phosphopantetheinyl transferase superfamily protein</fullName>
    </submittedName>
</protein>
<dbReference type="Pfam" id="PF17837">
    <property type="entry name" value="4PPT_N"/>
    <property type="match status" value="1"/>
</dbReference>
<keyword evidence="1 4" id="KW-0808">Transferase</keyword>
<dbReference type="PRINTS" id="PR01399">
    <property type="entry name" value="ENTSNTHTASED"/>
</dbReference>
<comment type="caution">
    <text evidence="4">The sequence shown here is derived from an EMBL/GenBank/DDBJ whole genome shotgun (WGS) entry which is preliminary data.</text>
</comment>
<evidence type="ECO:0000256" key="1">
    <source>
        <dbReference type="ARBA" id="ARBA00022679"/>
    </source>
</evidence>
<sequence length="237" mass="24601">MIEEILPAGAASQEVFGDAATPEGALFPEEEARVARAVASRRAEYVTARHCARRALAGLGFPPTAIVPGERGAPIWPEGVVGSITHCAGYRAAAVARTGDILSLGIDAEPDAPLPEGVLDSVTAGAEEREWATAGGIGPSRDRLLFSAKEAVYKAWFPLTGSWLGFRDAVLEADWESRTFTARLLVPGPELAGGPLRVFTGRWATGHGLLVTAVVVPAPAPVRPPAAGAEAVPAPVD</sequence>
<evidence type="ECO:0000313" key="4">
    <source>
        <dbReference type="EMBL" id="MCT2591633.1"/>
    </source>
</evidence>
<evidence type="ECO:0000313" key="5">
    <source>
        <dbReference type="Proteomes" id="UP001156389"/>
    </source>
</evidence>
<dbReference type="InterPro" id="IPR037143">
    <property type="entry name" value="4-PPantetheinyl_Trfase_dom_sf"/>
</dbReference>
<dbReference type="PANTHER" id="PTHR38096:SF1">
    <property type="entry name" value="ENTEROBACTIN SYNTHASE COMPONENT D"/>
    <property type="match status" value="1"/>
</dbReference>
<dbReference type="Gene3D" id="3.90.470.20">
    <property type="entry name" value="4'-phosphopantetheinyl transferase domain"/>
    <property type="match status" value="1"/>
</dbReference>
<organism evidence="4 5">
    <name type="scientific">Streptomyces gossypii</name>
    <dbReference type="NCBI Taxonomy" id="2883101"/>
    <lineage>
        <taxon>Bacteria</taxon>
        <taxon>Bacillati</taxon>
        <taxon>Actinomycetota</taxon>
        <taxon>Actinomycetes</taxon>
        <taxon>Kitasatosporales</taxon>
        <taxon>Streptomycetaceae</taxon>
        <taxon>Streptomyces</taxon>
    </lineage>
</organism>
<dbReference type="InterPro" id="IPR041354">
    <property type="entry name" value="4PPT_N"/>
</dbReference>
<dbReference type="SUPFAM" id="SSF56214">
    <property type="entry name" value="4'-phosphopantetheinyl transferase"/>
    <property type="match status" value="1"/>
</dbReference>
<proteinExistence type="predicted"/>
<dbReference type="EMBL" id="JAJAGO010000007">
    <property type="protein sequence ID" value="MCT2591633.1"/>
    <property type="molecule type" value="Genomic_DNA"/>
</dbReference>
<gene>
    <name evidence="4" type="ORF">LHJ74_17300</name>
</gene>
<dbReference type="RefSeq" id="WP_260218948.1">
    <property type="nucleotide sequence ID" value="NZ_JAJAGO010000007.1"/>
</dbReference>
<feature type="domain" description="4'-phosphopantetheinyl transferase" evidence="2">
    <location>
        <begin position="103"/>
        <end position="178"/>
    </location>
</feature>
<evidence type="ECO:0000259" key="2">
    <source>
        <dbReference type="Pfam" id="PF01648"/>
    </source>
</evidence>
<accession>A0ABT2JVE1</accession>
<dbReference type="Pfam" id="PF01648">
    <property type="entry name" value="ACPS"/>
    <property type="match status" value="1"/>
</dbReference>
<feature type="domain" description="4'-phosphopantetheinyl transferase N-terminal" evidence="3">
    <location>
        <begin position="29"/>
        <end position="96"/>
    </location>
</feature>
<dbReference type="Proteomes" id="UP001156389">
    <property type="component" value="Unassembled WGS sequence"/>
</dbReference>
<reference evidence="4 5" key="1">
    <citation type="submission" date="2021-10" db="EMBL/GenBank/DDBJ databases">
        <title>Streptomyces gossypii sp. nov., isolated from soil collected from cotton field.</title>
        <authorList>
            <person name="Ge X."/>
            <person name="Chen X."/>
            <person name="Liu W."/>
        </authorList>
    </citation>
    <scope>NUCLEOTIDE SEQUENCE [LARGE SCALE GENOMIC DNA]</scope>
    <source>
        <strain evidence="4 5">N2-109</strain>
    </source>
</reference>
<dbReference type="InterPro" id="IPR008278">
    <property type="entry name" value="4-PPantetheinyl_Trfase_dom"/>
</dbReference>
<keyword evidence="5" id="KW-1185">Reference proteome</keyword>
<evidence type="ECO:0000259" key="3">
    <source>
        <dbReference type="Pfam" id="PF17837"/>
    </source>
</evidence>
<name>A0ABT2JVE1_9ACTN</name>
<dbReference type="GO" id="GO:0016740">
    <property type="term" value="F:transferase activity"/>
    <property type="evidence" value="ECO:0007669"/>
    <property type="project" value="UniProtKB-KW"/>
</dbReference>